<name>A0ACC3BS07_PYRYE</name>
<proteinExistence type="predicted"/>
<comment type="caution">
    <text evidence="1">The sequence shown here is derived from an EMBL/GenBank/DDBJ whole genome shotgun (WGS) entry which is preliminary data.</text>
</comment>
<keyword evidence="2" id="KW-1185">Reference proteome</keyword>
<reference evidence="1" key="1">
    <citation type="submission" date="2019-11" db="EMBL/GenBank/DDBJ databases">
        <title>Nori genome reveals adaptations in red seaweeds to the harsh intertidal environment.</title>
        <authorList>
            <person name="Wang D."/>
            <person name="Mao Y."/>
        </authorList>
    </citation>
    <scope>NUCLEOTIDE SEQUENCE</scope>
    <source>
        <tissue evidence="1">Gametophyte</tissue>
    </source>
</reference>
<protein>
    <submittedName>
        <fullName evidence="1">Uncharacterized protein</fullName>
    </submittedName>
</protein>
<evidence type="ECO:0000313" key="1">
    <source>
        <dbReference type="EMBL" id="KAK1860540.1"/>
    </source>
</evidence>
<gene>
    <name evidence="1" type="ORF">I4F81_003128</name>
</gene>
<dbReference type="EMBL" id="CM020618">
    <property type="protein sequence ID" value="KAK1860540.1"/>
    <property type="molecule type" value="Genomic_DNA"/>
</dbReference>
<sequence length="158" mass="17711">MGRYQRLTDEQRTAAADLAKNGAVNAEIAAAVGANRATVAKVAPRVRRTGDLQAPKSDGRPPLLDLRGRRRLVRMVLANDNLELCHLVAMFNDGMTVKILKRTAHRVIRDAGLQAARRRIKPYLSNKNRVKRLSWARKHRRGRRSGGKFLLQTKAASR</sequence>
<organism evidence="1 2">
    <name type="scientific">Pyropia yezoensis</name>
    <name type="common">Susabi-nori</name>
    <name type="synonym">Porphyra yezoensis</name>
    <dbReference type="NCBI Taxonomy" id="2788"/>
    <lineage>
        <taxon>Eukaryota</taxon>
        <taxon>Rhodophyta</taxon>
        <taxon>Bangiophyceae</taxon>
        <taxon>Bangiales</taxon>
        <taxon>Bangiaceae</taxon>
        <taxon>Pyropia</taxon>
    </lineage>
</organism>
<dbReference type="Proteomes" id="UP000798662">
    <property type="component" value="Chromosome 1"/>
</dbReference>
<accession>A0ACC3BS07</accession>
<evidence type="ECO:0000313" key="2">
    <source>
        <dbReference type="Proteomes" id="UP000798662"/>
    </source>
</evidence>